<dbReference type="InterPro" id="IPR007062">
    <property type="entry name" value="PPI-2"/>
</dbReference>
<evidence type="ECO:0000313" key="3">
    <source>
        <dbReference type="Proteomes" id="UP000325081"/>
    </source>
</evidence>
<gene>
    <name evidence="2" type="ORF">STAS_00834</name>
</gene>
<dbReference type="Pfam" id="PF04979">
    <property type="entry name" value="IPP-2"/>
    <property type="match status" value="1"/>
</dbReference>
<accession>A0A5A7NXU6</accession>
<dbReference type="EMBL" id="BKCP01000002">
    <property type="protein sequence ID" value="GER25264.1"/>
    <property type="molecule type" value="Genomic_DNA"/>
</dbReference>
<dbReference type="GO" id="GO:0009966">
    <property type="term" value="P:regulation of signal transduction"/>
    <property type="evidence" value="ECO:0007669"/>
    <property type="project" value="InterPro"/>
</dbReference>
<feature type="region of interest" description="Disordered" evidence="1">
    <location>
        <begin position="396"/>
        <end position="426"/>
    </location>
</feature>
<dbReference type="OrthoDB" id="551302at2759"/>
<proteinExistence type="predicted"/>
<dbReference type="PANTHER" id="PTHR12398:SF20">
    <property type="entry name" value="PROTEIN PHOSPHATASE 1 REGULATORY INHIBITOR SUBUNIT 2"/>
    <property type="match status" value="1"/>
</dbReference>
<name>A0A5A7NXU6_STRAF</name>
<feature type="compositionally biased region" description="Basic and acidic residues" evidence="1">
    <location>
        <begin position="396"/>
        <end position="420"/>
    </location>
</feature>
<protein>
    <submittedName>
        <fullName evidence="2">Phosphoprotein phosphatase inhibitors</fullName>
    </submittedName>
</protein>
<evidence type="ECO:0000256" key="1">
    <source>
        <dbReference type="SAM" id="MobiDB-lite"/>
    </source>
</evidence>
<feature type="region of interest" description="Disordered" evidence="1">
    <location>
        <begin position="278"/>
        <end position="302"/>
    </location>
</feature>
<evidence type="ECO:0000313" key="2">
    <source>
        <dbReference type="EMBL" id="GER25264.1"/>
    </source>
</evidence>
<sequence>MCVSEASEVVITTIALHQCTFTTCPSEQREIIPCASRRSSTSSAILLDLFPFSYPSTNAVFSTSSLPDQCVIGGDYVLTLCVKPRINESIINNSVDLGLVRALRVEIKGNNTVDGLWEVRVGLPTGTSTDGVVRKGDIYGRLPVSEPVCLVERKITEPKTPYHPMIDVDDEDDDTSSPGKRGSFGKTFEDAMHAEAIRTALNDVGSSSKNVVHISGWTSSEDDMDIMDHDGEVFESDTKSEAAGSECERRKNFREHRKAHYDEFRKVKELRRKGSLLEDDESDLDAEHEKANGPTESSSSITAGVKEMEIKESSPPTNVQREGFSQLDLATYFMWNFVHDMQYVLERPGLLSAHCLNSPLTGSVWRPLSLVTVSLFTETKSEKLSRPEVRKERGILPKKERSEGKREDRWRGRPVRDGHRYNKYTPLRSNPTVVLETTKKRMNGDKITWTKSMREGRTLKSARRSLDLTEESSCP</sequence>
<dbReference type="Proteomes" id="UP000325081">
    <property type="component" value="Unassembled WGS sequence"/>
</dbReference>
<dbReference type="GO" id="GO:0004864">
    <property type="term" value="F:protein phosphatase inhibitor activity"/>
    <property type="evidence" value="ECO:0007669"/>
    <property type="project" value="InterPro"/>
</dbReference>
<dbReference type="PANTHER" id="PTHR12398">
    <property type="entry name" value="PROTEIN PHOSPHATASE INHIBITOR"/>
    <property type="match status" value="1"/>
</dbReference>
<feature type="region of interest" description="Disordered" evidence="1">
    <location>
        <begin position="161"/>
        <end position="183"/>
    </location>
</feature>
<dbReference type="AlphaFoldDB" id="A0A5A7NXU6"/>
<feature type="region of interest" description="Disordered" evidence="1">
    <location>
        <begin position="452"/>
        <end position="475"/>
    </location>
</feature>
<reference evidence="3" key="1">
    <citation type="journal article" date="2019" name="Curr. Biol.">
        <title>Genome Sequence of Striga asiatica Provides Insight into the Evolution of Plant Parasitism.</title>
        <authorList>
            <person name="Yoshida S."/>
            <person name="Kim S."/>
            <person name="Wafula E.K."/>
            <person name="Tanskanen J."/>
            <person name="Kim Y.M."/>
            <person name="Honaas L."/>
            <person name="Yang Z."/>
            <person name="Spallek T."/>
            <person name="Conn C.E."/>
            <person name="Ichihashi Y."/>
            <person name="Cheong K."/>
            <person name="Cui S."/>
            <person name="Der J.P."/>
            <person name="Gundlach H."/>
            <person name="Jiao Y."/>
            <person name="Hori C."/>
            <person name="Ishida J.K."/>
            <person name="Kasahara H."/>
            <person name="Kiba T."/>
            <person name="Kim M.S."/>
            <person name="Koo N."/>
            <person name="Laohavisit A."/>
            <person name="Lee Y.H."/>
            <person name="Lumba S."/>
            <person name="McCourt P."/>
            <person name="Mortimer J.C."/>
            <person name="Mutuku J.M."/>
            <person name="Nomura T."/>
            <person name="Sasaki-Sekimoto Y."/>
            <person name="Seto Y."/>
            <person name="Wang Y."/>
            <person name="Wakatake T."/>
            <person name="Sakakibara H."/>
            <person name="Demura T."/>
            <person name="Yamaguchi S."/>
            <person name="Yoneyama K."/>
            <person name="Manabe R.I."/>
            <person name="Nelson D.C."/>
            <person name="Schulman A.H."/>
            <person name="Timko M.P."/>
            <person name="dePamphilis C.W."/>
            <person name="Choi D."/>
            <person name="Shirasu K."/>
        </authorList>
    </citation>
    <scope>NUCLEOTIDE SEQUENCE [LARGE SCALE GENOMIC DNA]</scope>
    <source>
        <strain evidence="3">cv. UVA1</strain>
    </source>
</reference>
<comment type="caution">
    <text evidence="2">The sequence shown here is derived from an EMBL/GenBank/DDBJ whole genome shotgun (WGS) entry which is preliminary data.</text>
</comment>
<organism evidence="2 3">
    <name type="scientific">Striga asiatica</name>
    <name type="common">Asiatic witchweed</name>
    <name type="synonym">Buchnera asiatica</name>
    <dbReference type="NCBI Taxonomy" id="4170"/>
    <lineage>
        <taxon>Eukaryota</taxon>
        <taxon>Viridiplantae</taxon>
        <taxon>Streptophyta</taxon>
        <taxon>Embryophyta</taxon>
        <taxon>Tracheophyta</taxon>
        <taxon>Spermatophyta</taxon>
        <taxon>Magnoliopsida</taxon>
        <taxon>eudicotyledons</taxon>
        <taxon>Gunneridae</taxon>
        <taxon>Pentapetalae</taxon>
        <taxon>asterids</taxon>
        <taxon>lamiids</taxon>
        <taxon>Lamiales</taxon>
        <taxon>Orobanchaceae</taxon>
        <taxon>Buchnereae</taxon>
        <taxon>Striga</taxon>
    </lineage>
</organism>
<keyword evidence="3" id="KW-1185">Reference proteome</keyword>